<proteinExistence type="predicted"/>
<comment type="caution">
    <text evidence="1">The sequence shown here is derived from an EMBL/GenBank/DDBJ whole genome shotgun (WGS) entry which is preliminary data.</text>
</comment>
<organism evidence="1 2">
    <name type="scientific">Rubus argutus</name>
    <name type="common">Southern blackberry</name>
    <dbReference type="NCBI Taxonomy" id="59490"/>
    <lineage>
        <taxon>Eukaryota</taxon>
        <taxon>Viridiplantae</taxon>
        <taxon>Streptophyta</taxon>
        <taxon>Embryophyta</taxon>
        <taxon>Tracheophyta</taxon>
        <taxon>Spermatophyta</taxon>
        <taxon>Magnoliopsida</taxon>
        <taxon>eudicotyledons</taxon>
        <taxon>Gunneridae</taxon>
        <taxon>Pentapetalae</taxon>
        <taxon>rosids</taxon>
        <taxon>fabids</taxon>
        <taxon>Rosales</taxon>
        <taxon>Rosaceae</taxon>
        <taxon>Rosoideae</taxon>
        <taxon>Rosoideae incertae sedis</taxon>
        <taxon>Rubus</taxon>
    </lineage>
</organism>
<dbReference type="PANTHER" id="PTHR37079:SF4">
    <property type="entry name" value="SERINE_THREONINE-PROTEIN KINASE ATM"/>
    <property type="match status" value="1"/>
</dbReference>
<protein>
    <submittedName>
        <fullName evidence="1">Uncharacterized protein</fullName>
    </submittedName>
</protein>
<evidence type="ECO:0000313" key="2">
    <source>
        <dbReference type="Proteomes" id="UP001457282"/>
    </source>
</evidence>
<dbReference type="GO" id="GO:0006974">
    <property type="term" value="P:DNA damage response"/>
    <property type="evidence" value="ECO:0007669"/>
    <property type="project" value="InterPro"/>
</dbReference>
<gene>
    <name evidence="1" type="ORF">M0R45_002306</name>
</gene>
<dbReference type="GO" id="GO:0004674">
    <property type="term" value="F:protein serine/threonine kinase activity"/>
    <property type="evidence" value="ECO:0007669"/>
    <property type="project" value="InterPro"/>
</dbReference>
<sequence length="452" mass="51867">MVKSRDVQEIVAKLSSDKAKTREEGIKLLNTWLEGERSNDFCKYLGQNTKKLKPDEIPHSETWPFFITMLIQCASLEISTSKRRLPKLVFAKTLRIVVQRAGDDKISGTPLPLLHVVKSLFNHIWEVLSNDPSFQWQSEYGLVLHDLLVVRDYRFHMRKRIYCSLVLLYMDNMENSLSGKNDNQHIIKDVNTLRSLLENPPGDFPDNLRDGVVKGFVTIFSYIRNEGKVSRKLIECINTFLLKDGPNLGCQSLEIHNAVHQFVFRCWLTTHDQAFKDALIFYARLQLNMTRGATDGSFLVQQLLDIVYKELDQSCVSNTNVPRTDAAKYEKFGTLSSSHCGLVELAAAVLYRACINLAKAPSTEKRVKREHVAAHLREALMKGKWLWNASFCCLTRKYFTRIGKDLFIYWFEGICTSFQRILNDANMGHSYDGLLWTLRCKAEKAIKLLSLG</sequence>
<name>A0AAW1VIA3_RUBAR</name>
<dbReference type="EMBL" id="JBEDUW010000340">
    <property type="protein sequence ID" value="KAK9901037.1"/>
    <property type="molecule type" value="Genomic_DNA"/>
</dbReference>
<dbReference type="InterPro" id="IPR038980">
    <property type="entry name" value="ATM_plant"/>
</dbReference>
<dbReference type="AlphaFoldDB" id="A0AAW1VIA3"/>
<dbReference type="PANTHER" id="PTHR37079">
    <property type="entry name" value="SERINE/THREONINE-PROTEIN KINASE ATM"/>
    <property type="match status" value="1"/>
</dbReference>
<evidence type="ECO:0000313" key="1">
    <source>
        <dbReference type="EMBL" id="KAK9901037.1"/>
    </source>
</evidence>
<dbReference type="Proteomes" id="UP001457282">
    <property type="component" value="Unassembled WGS sequence"/>
</dbReference>
<reference evidence="1 2" key="1">
    <citation type="journal article" date="2023" name="G3 (Bethesda)">
        <title>A chromosome-length genome assembly and annotation of blackberry (Rubus argutus, cv. 'Hillquist').</title>
        <authorList>
            <person name="Bruna T."/>
            <person name="Aryal R."/>
            <person name="Dudchenko O."/>
            <person name="Sargent D.J."/>
            <person name="Mead D."/>
            <person name="Buti M."/>
            <person name="Cavallini A."/>
            <person name="Hytonen T."/>
            <person name="Andres J."/>
            <person name="Pham M."/>
            <person name="Weisz D."/>
            <person name="Mascagni F."/>
            <person name="Usai G."/>
            <person name="Natali L."/>
            <person name="Bassil N."/>
            <person name="Fernandez G.E."/>
            <person name="Lomsadze A."/>
            <person name="Armour M."/>
            <person name="Olukolu B."/>
            <person name="Poorten T."/>
            <person name="Britton C."/>
            <person name="Davik J."/>
            <person name="Ashrafi H."/>
            <person name="Aiden E.L."/>
            <person name="Borodovsky M."/>
            <person name="Worthington M."/>
        </authorList>
    </citation>
    <scope>NUCLEOTIDE SEQUENCE [LARGE SCALE GENOMIC DNA]</scope>
    <source>
        <strain evidence="1">PI 553951</strain>
    </source>
</reference>
<keyword evidence="2" id="KW-1185">Reference proteome</keyword>
<accession>A0AAW1VIA3</accession>